<keyword evidence="3" id="KW-1185">Reference proteome</keyword>
<name>A0AAD9JM24_9ANNE</name>
<proteinExistence type="predicted"/>
<feature type="transmembrane region" description="Helical" evidence="1">
    <location>
        <begin position="305"/>
        <end position="321"/>
    </location>
</feature>
<keyword evidence="1" id="KW-0812">Transmembrane</keyword>
<evidence type="ECO:0000313" key="3">
    <source>
        <dbReference type="Proteomes" id="UP001208570"/>
    </source>
</evidence>
<gene>
    <name evidence="2" type="ORF">LSH36_266g04068</name>
</gene>
<sequence>MALESIRDAVFHGIKQGGLLSTFYFLVFYHDIHSFVRRGSTQPLTIDNAYMYDRLWRLEYSPSKTKCIVFGDRKRKHIDNYQWFLGDQRLEIVTSYNYLGIIISGDGLSQNRTTIMANKGYANLGMLKASGFHSEGLSPLTCSSLWQRLLIPSMLYGCEVWDDLPKLEINVFETVQKRIGKHIQGYCLYGDDSDCVFKCHCAVDSECDGGICPSGCDGAPLGYNWSGPACQIGNVGLHKSANMTVEGWYKDSYPATAALDGVSPGTISSSCAHPASNKPAEWWTDLGDVYKIYNITIYGRTDGKFLDWMVLLLLTLVYYLYSHNVSQDIMDQTVNNNVDIVRME</sequence>
<reference evidence="2" key="1">
    <citation type="journal article" date="2023" name="Mol. Biol. Evol.">
        <title>Third-Generation Sequencing Reveals the Adaptive Role of the Epigenome in Three Deep-Sea Polychaetes.</title>
        <authorList>
            <person name="Perez M."/>
            <person name="Aroh O."/>
            <person name="Sun Y."/>
            <person name="Lan Y."/>
            <person name="Juniper S.K."/>
            <person name="Young C.R."/>
            <person name="Angers B."/>
            <person name="Qian P.Y."/>
        </authorList>
    </citation>
    <scope>NUCLEOTIDE SEQUENCE</scope>
    <source>
        <strain evidence="2">P08H-3</strain>
    </source>
</reference>
<evidence type="ECO:0000256" key="1">
    <source>
        <dbReference type="SAM" id="Phobius"/>
    </source>
</evidence>
<dbReference type="AlphaFoldDB" id="A0AAD9JM24"/>
<dbReference type="Proteomes" id="UP001208570">
    <property type="component" value="Unassembled WGS sequence"/>
</dbReference>
<dbReference type="Gene3D" id="2.60.120.260">
    <property type="entry name" value="Galactose-binding domain-like"/>
    <property type="match status" value="1"/>
</dbReference>
<comment type="caution">
    <text evidence="2">The sequence shown here is derived from an EMBL/GenBank/DDBJ whole genome shotgun (WGS) entry which is preliminary data.</text>
</comment>
<dbReference type="SUPFAM" id="SSF49785">
    <property type="entry name" value="Galactose-binding domain-like"/>
    <property type="match status" value="1"/>
</dbReference>
<accession>A0AAD9JM24</accession>
<dbReference type="EMBL" id="JAODUP010000266">
    <property type="protein sequence ID" value="KAK2154545.1"/>
    <property type="molecule type" value="Genomic_DNA"/>
</dbReference>
<protein>
    <submittedName>
        <fullName evidence="2">Uncharacterized protein</fullName>
    </submittedName>
</protein>
<keyword evidence="1" id="KW-1133">Transmembrane helix</keyword>
<organism evidence="2 3">
    <name type="scientific">Paralvinella palmiformis</name>
    <dbReference type="NCBI Taxonomy" id="53620"/>
    <lineage>
        <taxon>Eukaryota</taxon>
        <taxon>Metazoa</taxon>
        <taxon>Spiralia</taxon>
        <taxon>Lophotrochozoa</taxon>
        <taxon>Annelida</taxon>
        <taxon>Polychaeta</taxon>
        <taxon>Sedentaria</taxon>
        <taxon>Canalipalpata</taxon>
        <taxon>Terebellida</taxon>
        <taxon>Terebelliformia</taxon>
        <taxon>Alvinellidae</taxon>
        <taxon>Paralvinella</taxon>
    </lineage>
</organism>
<keyword evidence="1" id="KW-0472">Membrane</keyword>
<dbReference type="InterPro" id="IPR008979">
    <property type="entry name" value="Galactose-bd-like_sf"/>
</dbReference>
<evidence type="ECO:0000313" key="2">
    <source>
        <dbReference type="EMBL" id="KAK2154545.1"/>
    </source>
</evidence>